<evidence type="ECO:0000313" key="3">
    <source>
        <dbReference type="Proteomes" id="UP001235344"/>
    </source>
</evidence>
<dbReference type="Proteomes" id="UP001235344">
    <property type="component" value="Chromosome"/>
</dbReference>
<sequence length="268" mass="31040">MEKNLRKVSVLVPTFRPGNYLVDCLQSIENQTLDRKLFKVYIGLNGDFEPYYKFVENALVCAGFEYELFYIEKSGVSNARNFLIEQSQEEYIVFVDDDDLLSPNYLEELLRVSSSDAMGIANVYNFEETIGEKKTNYIGMAFQAIVDGESSKFKARKYFSSPWAKMLHRGMIAHHLFDPRVAKGEDSLFMAMLSPHVKCVRKTSDDACYFVRERIGSVTRRKTPLRSEIKTLSYLMLKYFRLLSCSCYDKSFIITRLIATALKFFKMT</sequence>
<proteinExistence type="predicted"/>
<dbReference type="Pfam" id="PF00535">
    <property type="entry name" value="Glycos_transf_2"/>
    <property type="match status" value="1"/>
</dbReference>
<dbReference type="InterPro" id="IPR001173">
    <property type="entry name" value="Glyco_trans_2-like"/>
</dbReference>
<dbReference type="PANTHER" id="PTHR22916:SF3">
    <property type="entry name" value="UDP-GLCNAC:BETAGAL BETA-1,3-N-ACETYLGLUCOSAMINYLTRANSFERASE-LIKE PROTEIN 1"/>
    <property type="match status" value="1"/>
</dbReference>
<keyword evidence="3" id="KW-1185">Reference proteome</keyword>
<protein>
    <submittedName>
        <fullName evidence="2">Glycosyltransferase family A protein</fullName>
        <ecNumber evidence="2">2.4.-.-</ecNumber>
    </submittedName>
</protein>
<organism evidence="2 3">
    <name type="scientific">Halomonas alkalicola</name>
    <dbReference type="NCBI Taxonomy" id="1930622"/>
    <lineage>
        <taxon>Bacteria</taxon>
        <taxon>Pseudomonadati</taxon>
        <taxon>Pseudomonadota</taxon>
        <taxon>Gammaproteobacteria</taxon>
        <taxon>Oceanospirillales</taxon>
        <taxon>Halomonadaceae</taxon>
        <taxon>Halomonas</taxon>
    </lineage>
</organism>
<dbReference type="CDD" id="cd00761">
    <property type="entry name" value="Glyco_tranf_GTA_type"/>
    <property type="match status" value="1"/>
</dbReference>
<dbReference type="PANTHER" id="PTHR22916">
    <property type="entry name" value="GLYCOSYLTRANSFERASE"/>
    <property type="match status" value="1"/>
</dbReference>
<feature type="domain" description="Glycosyltransferase 2-like" evidence="1">
    <location>
        <begin position="9"/>
        <end position="132"/>
    </location>
</feature>
<dbReference type="EC" id="2.4.-.-" evidence="2"/>
<dbReference type="InterPro" id="IPR029044">
    <property type="entry name" value="Nucleotide-diphossugar_trans"/>
</dbReference>
<dbReference type="Gene3D" id="3.90.550.10">
    <property type="entry name" value="Spore Coat Polysaccharide Biosynthesis Protein SpsA, Chain A"/>
    <property type="match status" value="1"/>
</dbReference>
<keyword evidence="2" id="KW-0808">Transferase</keyword>
<reference evidence="2 3" key="1">
    <citation type="submission" date="2023-08" db="EMBL/GenBank/DDBJ databases">
        <title>Transcriptome Analysis of Halomonas alkalicola CICC 11012s to Identify the Genes Involved in Alkaline Tolerances.</title>
        <authorList>
            <person name="Zhai L."/>
        </authorList>
    </citation>
    <scope>NUCLEOTIDE SEQUENCE [LARGE SCALE GENOMIC DNA]</scope>
    <source>
        <strain evidence="2 3">CICC 11012s</strain>
    </source>
</reference>
<dbReference type="SUPFAM" id="SSF53448">
    <property type="entry name" value="Nucleotide-diphospho-sugar transferases"/>
    <property type="match status" value="1"/>
</dbReference>
<dbReference type="EMBL" id="CP131913">
    <property type="protein sequence ID" value="WLI73742.1"/>
    <property type="molecule type" value="Genomic_DNA"/>
</dbReference>
<name>A0ABY9H5I3_9GAMM</name>
<evidence type="ECO:0000313" key="2">
    <source>
        <dbReference type="EMBL" id="WLI73742.1"/>
    </source>
</evidence>
<dbReference type="RefSeq" id="WP_305501548.1">
    <property type="nucleotide sequence ID" value="NZ_CP131913.1"/>
</dbReference>
<keyword evidence="2" id="KW-0328">Glycosyltransferase</keyword>
<evidence type="ECO:0000259" key="1">
    <source>
        <dbReference type="Pfam" id="PF00535"/>
    </source>
</evidence>
<gene>
    <name evidence="2" type="ORF">B6N23_02025</name>
</gene>
<dbReference type="GO" id="GO:0016757">
    <property type="term" value="F:glycosyltransferase activity"/>
    <property type="evidence" value="ECO:0007669"/>
    <property type="project" value="UniProtKB-KW"/>
</dbReference>
<accession>A0ABY9H5I3</accession>